<gene>
    <name evidence="2" type="ORF">S03H2_14531</name>
</gene>
<evidence type="ECO:0008006" key="3">
    <source>
        <dbReference type="Google" id="ProtNLM"/>
    </source>
</evidence>
<name>X1GSI7_9ZZZZ</name>
<dbReference type="PROSITE" id="PS51257">
    <property type="entry name" value="PROKAR_LIPOPROTEIN"/>
    <property type="match status" value="1"/>
</dbReference>
<feature type="non-terminal residue" evidence="2">
    <location>
        <position position="237"/>
    </location>
</feature>
<sequence length="237" mass="25453">MKKIVILFVVLLAALLLVTSVAGCQQPPTPAPAPEPEPTPPRTLAPPSRLDVVAVSDRNAYLPGEPIMIEFSFKNITSAPIVISPSPPEMEIVLPEIEITPPDTLTLQAEVVQSFAPGSGEVKLEPGENVTYTLVWDQLDSNGQQVVPGYYNPNIKARNMGINGKVAGGIGTAVRVLIQYPQGAMEKTAEVNQSQTVNGLTITLERVELTSTATRFYAFVIPPDYSPPEGEDAERPP</sequence>
<comment type="caution">
    <text evidence="2">The sequence shown here is derived from an EMBL/GenBank/DDBJ whole genome shotgun (WGS) entry which is preliminary data.</text>
</comment>
<feature type="compositionally biased region" description="Pro residues" evidence="1">
    <location>
        <begin position="27"/>
        <end position="44"/>
    </location>
</feature>
<feature type="region of interest" description="Disordered" evidence="1">
    <location>
        <begin position="26"/>
        <end position="47"/>
    </location>
</feature>
<organism evidence="2">
    <name type="scientific">marine sediment metagenome</name>
    <dbReference type="NCBI Taxonomy" id="412755"/>
    <lineage>
        <taxon>unclassified sequences</taxon>
        <taxon>metagenomes</taxon>
        <taxon>ecological metagenomes</taxon>
    </lineage>
</organism>
<protein>
    <recommendedName>
        <fullName evidence="3">Intracellular proteinase inhibitor BsuPI domain-containing protein</fullName>
    </recommendedName>
</protein>
<dbReference type="AlphaFoldDB" id="X1GSI7"/>
<accession>X1GSI7</accession>
<reference evidence="2" key="1">
    <citation type="journal article" date="2014" name="Front. Microbiol.">
        <title>High frequency of phylogenetically diverse reductive dehalogenase-homologous genes in deep subseafloor sedimentary metagenomes.</title>
        <authorList>
            <person name="Kawai M."/>
            <person name="Futagami T."/>
            <person name="Toyoda A."/>
            <person name="Takaki Y."/>
            <person name="Nishi S."/>
            <person name="Hori S."/>
            <person name="Arai W."/>
            <person name="Tsubouchi T."/>
            <person name="Morono Y."/>
            <person name="Uchiyama I."/>
            <person name="Ito T."/>
            <person name="Fujiyama A."/>
            <person name="Inagaki F."/>
            <person name="Takami H."/>
        </authorList>
    </citation>
    <scope>NUCLEOTIDE SEQUENCE</scope>
    <source>
        <strain evidence="2">Expedition CK06-06</strain>
    </source>
</reference>
<proteinExistence type="predicted"/>
<evidence type="ECO:0000256" key="1">
    <source>
        <dbReference type="SAM" id="MobiDB-lite"/>
    </source>
</evidence>
<dbReference type="EMBL" id="BARU01007374">
    <property type="protein sequence ID" value="GAH44564.1"/>
    <property type="molecule type" value="Genomic_DNA"/>
</dbReference>
<evidence type="ECO:0000313" key="2">
    <source>
        <dbReference type="EMBL" id="GAH44564.1"/>
    </source>
</evidence>